<keyword evidence="2" id="KW-1185">Reference proteome</keyword>
<name>A0A8T0HKR4_CERPU</name>
<proteinExistence type="predicted"/>
<accession>A0A8T0HKR4</accession>
<dbReference type="Proteomes" id="UP000822688">
    <property type="component" value="Chromosome V"/>
</dbReference>
<sequence length="105" mass="12112">MFGRRMFQLIPTKGACDGIHVIHGSSEQPRASQEMIPMKNGIATSIGIMVRMPERSLFAIDVDGWMRASTSLRWSWTPMNWQIEFEQMWRGMQLFEMDWWGGGGT</sequence>
<dbReference type="AlphaFoldDB" id="A0A8T0HKR4"/>
<protein>
    <submittedName>
        <fullName evidence="1">Uncharacterized protein</fullName>
    </submittedName>
</protein>
<evidence type="ECO:0000313" key="2">
    <source>
        <dbReference type="Proteomes" id="UP000822688"/>
    </source>
</evidence>
<evidence type="ECO:0000313" key="1">
    <source>
        <dbReference type="EMBL" id="KAG0571406.1"/>
    </source>
</evidence>
<gene>
    <name evidence="1" type="ORF">KC19_VG009100</name>
</gene>
<organism evidence="1 2">
    <name type="scientific">Ceratodon purpureus</name>
    <name type="common">Fire moss</name>
    <name type="synonym">Dicranum purpureum</name>
    <dbReference type="NCBI Taxonomy" id="3225"/>
    <lineage>
        <taxon>Eukaryota</taxon>
        <taxon>Viridiplantae</taxon>
        <taxon>Streptophyta</taxon>
        <taxon>Embryophyta</taxon>
        <taxon>Bryophyta</taxon>
        <taxon>Bryophytina</taxon>
        <taxon>Bryopsida</taxon>
        <taxon>Dicranidae</taxon>
        <taxon>Pseudoditrichales</taxon>
        <taxon>Ditrichaceae</taxon>
        <taxon>Ceratodon</taxon>
    </lineage>
</organism>
<comment type="caution">
    <text evidence="1">The sequence shown here is derived from an EMBL/GenBank/DDBJ whole genome shotgun (WGS) entry which is preliminary data.</text>
</comment>
<reference evidence="1" key="1">
    <citation type="submission" date="2020-06" db="EMBL/GenBank/DDBJ databases">
        <title>WGS assembly of Ceratodon purpureus strain R40.</title>
        <authorList>
            <person name="Carey S.B."/>
            <person name="Jenkins J."/>
            <person name="Shu S."/>
            <person name="Lovell J.T."/>
            <person name="Sreedasyam A."/>
            <person name="Maumus F."/>
            <person name="Tiley G.P."/>
            <person name="Fernandez-Pozo N."/>
            <person name="Barry K."/>
            <person name="Chen C."/>
            <person name="Wang M."/>
            <person name="Lipzen A."/>
            <person name="Daum C."/>
            <person name="Saski C.A."/>
            <person name="Payton A.C."/>
            <person name="Mcbreen J.C."/>
            <person name="Conrad R.E."/>
            <person name="Kollar L.M."/>
            <person name="Olsson S."/>
            <person name="Huttunen S."/>
            <person name="Landis J.B."/>
            <person name="Wickett N.J."/>
            <person name="Johnson M.G."/>
            <person name="Rensing S.A."/>
            <person name="Grimwood J."/>
            <person name="Schmutz J."/>
            <person name="Mcdaniel S.F."/>
        </authorList>
    </citation>
    <scope>NUCLEOTIDE SEQUENCE</scope>
    <source>
        <strain evidence="1">R40</strain>
    </source>
</reference>
<dbReference type="EMBL" id="CM026426">
    <property type="protein sequence ID" value="KAG0571406.1"/>
    <property type="molecule type" value="Genomic_DNA"/>
</dbReference>